<accession>A0A8K0UZY5</accession>
<dbReference type="Pfam" id="PF07670">
    <property type="entry name" value="Gate"/>
    <property type="match status" value="1"/>
</dbReference>
<comment type="similarity">
    <text evidence="2">Belongs to the concentrative nucleoside transporter (CNT) (TC 2.A.41) family.</text>
</comment>
<keyword evidence="13" id="KW-1185">Reference proteome</keyword>
<name>A0A8K0UZY5_9AGAR</name>
<dbReference type="PANTHER" id="PTHR10590:SF4">
    <property type="entry name" value="SOLUTE CARRIER FAMILY 28 MEMBER 3"/>
    <property type="match status" value="1"/>
</dbReference>
<dbReference type="InterPro" id="IPR008276">
    <property type="entry name" value="C_nuclsd_transpt"/>
</dbReference>
<comment type="subcellular location">
    <subcellularLocation>
        <location evidence="1">Cell membrane</location>
        <topology evidence="1">Multi-pass membrane protein</topology>
    </subcellularLocation>
</comment>
<evidence type="ECO:0000256" key="6">
    <source>
        <dbReference type="ARBA" id="ARBA00023136"/>
    </source>
</evidence>
<evidence type="ECO:0000259" key="9">
    <source>
        <dbReference type="Pfam" id="PF01773"/>
    </source>
</evidence>
<evidence type="ECO:0000256" key="7">
    <source>
        <dbReference type="SAM" id="MobiDB-lite"/>
    </source>
</evidence>
<evidence type="ECO:0000256" key="1">
    <source>
        <dbReference type="ARBA" id="ARBA00004651"/>
    </source>
</evidence>
<dbReference type="OrthoDB" id="6075923at2759"/>
<dbReference type="AlphaFoldDB" id="A0A8K0UZY5"/>
<evidence type="ECO:0000256" key="8">
    <source>
        <dbReference type="SAM" id="Phobius"/>
    </source>
</evidence>
<feature type="domain" description="Concentrative nucleoside transporter C-terminal" evidence="10">
    <location>
        <begin position="367"/>
        <end position="578"/>
    </location>
</feature>
<dbReference type="InterPro" id="IPR011642">
    <property type="entry name" value="Gate_dom"/>
</dbReference>
<dbReference type="Pfam" id="PF01773">
    <property type="entry name" value="Nucleos_tra2_N"/>
    <property type="match status" value="1"/>
</dbReference>
<keyword evidence="6 8" id="KW-0472">Membrane</keyword>
<feature type="transmembrane region" description="Helical" evidence="8">
    <location>
        <begin position="263"/>
        <end position="284"/>
    </location>
</feature>
<dbReference type="Proteomes" id="UP000813824">
    <property type="component" value="Unassembled WGS sequence"/>
</dbReference>
<evidence type="ECO:0000256" key="2">
    <source>
        <dbReference type="ARBA" id="ARBA00009033"/>
    </source>
</evidence>
<sequence length="581" mass="63823">MEHSTSASDIKPAQTEVVERKASRASDSEISNVEKAMHDAEIQQLKELQHDEAEVEGDRKWRHAFYAKYRPFILGAVALVILGWWISATVLHKTRHRWIVQTLWAWFFILVIAFRFIPNSIVTRPVEAVWGPLVSRPFFALPSRARLGLGWLALLGIVFGSAFGFKLEADTTYGDRAISVLGLAVFQFCFWATSMNRSIIPWSTVIVGLFIQQAIAMFVLKSGAGFKIFSWIAHLAADFLEQGLAGAAFFFDQNVVDNNHWFFVNTLSTIIFFIAFVQMMYYLGVMQWLIKNFAWFFFKTMNVSGAEAVVAAASPFIGQGESACLVRPYVDLMTESELHLTMTSGFSTIAGSVLGAYISLGVPPQNLITASVMSIPASIAISKLRCPETEEPVTRGHVTIDRGLEKNKPANALHAFSQGAVFGLVVAGQILANVLTVVSLVATINGLLSWIGQGFGINQLTLQLILRYIFYPVTFFMGVPRKEILPVAELLATKLVENEFVAYLNLKAIMEGPNPFSFRAYTIVSYALCGFANLGSLGIQIGVLGALAPTRAKIIARIALSAMVCGFISTMQAAGIAGMLI</sequence>
<feature type="transmembrane region" description="Helical" evidence="8">
    <location>
        <begin position="554"/>
        <end position="580"/>
    </location>
</feature>
<comment type="caution">
    <text evidence="12">The sequence shown here is derived from an EMBL/GenBank/DDBJ whole genome shotgun (WGS) entry which is preliminary data.</text>
</comment>
<feature type="transmembrane region" description="Helical" evidence="8">
    <location>
        <begin position="523"/>
        <end position="547"/>
    </location>
</feature>
<evidence type="ECO:0000256" key="5">
    <source>
        <dbReference type="ARBA" id="ARBA00022989"/>
    </source>
</evidence>
<dbReference type="InterPro" id="IPR011657">
    <property type="entry name" value="CNT_C_dom"/>
</dbReference>
<feature type="transmembrane region" description="Helical" evidence="8">
    <location>
        <begin position="296"/>
        <end position="318"/>
    </location>
</feature>
<keyword evidence="3" id="KW-1003">Cell membrane</keyword>
<feature type="compositionally biased region" description="Basic and acidic residues" evidence="7">
    <location>
        <begin position="17"/>
        <end position="27"/>
    </location>
</feature>
<dbReference type="PANTHER" id="PTHR10590">
    <property type="entry name" value="SODIUM/NUCLEOSIDE COTRANSPORTER"/>
    <property type="match status" value="1"/>
</dbReference>
<evidence type="ECO:0000256" key="4">
    <source>
        <dbReference type="ARBA" id="ARBA00022692"/>
    </source>
</evidence>
<dbReference type="GO" id="GO:0005886">
    <property type="term" value="C:plasma membrane"/>
    <property type="evidence" value="ECO:0007669"/>
    <property type="project" value="UniProtKB-SubCell"/>
</dbReference>
<keyword evidence="5 8" id="KW-1133">Transmembrane helix</keyword>
<protein>
    <submittedName>
        <fullName evidence="12">Na+ dependent nucleoside transporter C-terminus-domain-containing protein</fullName>
    </submittedName>
</protein>
<evidence type="ECO:0000259" key="11">
    <source>
        <dbReference type="Pfam" id="PF07670"/>
    </source>
</evidence>
<gene>
    <name evidence="12" type="ORF">BXZ70DRAFT_1003272</name>
</gene>
<keyword evidence="4 8" id="KW-0812">Transmembrane</keyword>
<feature type="domain" description="Nucleoside transporter/FeoB GTPase Gate" evidence="11">
    <location>
        <begin position="264"/>
        <end position="361"/>
    </location>
</feature>
<evidence type="ECO:0000313" key="13">
    <source>
        <dbReference type="Proteomes" id="UP000813824"/>
    </source>
</evidence>
<feature type="transmembrane region" description="Helical" evidence="8">
    <location>
        <begin position="98"/>
        <end position="117"/>
    </location>
</feature>
<evidence type="ECO:0000259" key="10">
    <source>
        <dbReference type="Pfam" id="PF07662"/>
    </source>
</evidence>
<reference evidence="12" key="1">
    <citation type="journal article" date="2021" name="New Phytol.">
        <title>Evolutionary innovations through gain and loss of genes in the ectomycorrhizal Boletales.</title>
        <authorList>
            <person name="Wu G."/>
            <person name="Miyauchi S."/>
            <person name="Morin E."/>
            <person name="Kuo A."/>
            <person name="Drula E."/>
            <person name="Varga T."/>
            <person name="Kohler A."/>
            <person name="Feng B."/>
            <person name="Cao Y."/>
            <person name="Lipzen A."/>
            <person name="Daum C."/>
            <person name="Hundley H."/>
            <person name="Pangilinan J."/>
            <person name="Johnson J."/>
            <person name="Barry K."/>
            <person name="LaButti K."/>
            <person name="Ng V."/>
            <person name="Ahrendt S."/>
            <person name="Min B."/>
            <person name="Choi I.G."/>
            <person name="Park H."/>
            <person name="Plett J.M."/>
            <person name="Magnuson J."/>
            <person name="Spatafora J.W."/>
            <person name="Nagy L.G."/>
            <person name="Henrissat B."/>
            <person name="Grigoriev I.V."/>
            <person name="Yang Z.L."/>
            <person name="Xu J."/>
            <person name="Martin F.M."/>
        </authorList>
    </citation>
    <scope>NUCLEOTIDE SEQUENCE</scope>
    <source>
        <strain evidence="12">KKN 215</strain>
    </source>
</reference>
<feature type="transmembrane region" description="Helical" evidence="8">
    <location>
        <begin position="232"/>
        <end position="251"/>
    </location>
</feature>
<dbReference type="GO" id="GO:0005337">
    <property type="term" value="F:nucleoside transmembrane transporter activity"/>
    <property type="evidence" value="ECO:0007669"/>
    <property type="project" value="InterPro"/>
</dbReference>
<evidence type="ECO:0000256" key="3">
    <source>
        <dbReference type="ARBA" id="ARBA00022475"/>
    </source>
</evidence>
<feature type="domain" description="Concentrative nucleoside transporter N-terminal" evidence="9">
    <location>
        <begin position="181"/>
        <end position="253"/>
    </location>
</feature>
<feature type="transmembrane region" description="Helical" evidence="8">
    <location>
        <begin position="421"/>
        <end position="448"/>
    </location>
</feature>
<evidence type="ECO:0000313" key="12">
    <source>
        <dbReference type="EMBL" id="KAH8107842.1"/>
    </source>
</evidence>
<organism evidence="12 13">
    <name type="scientific">Cristinia sonorae</name>
    <dbReference type="NCBI Taxonomy" id="1940300"/>
    <lineage>
        <taxon>Eukaryota</taxon>
        <taxon>Fungi</taxon>
        <taxon>Dikarya</taxon>
        <taxon>Basidiomycota</taxon>
        <taxon>Agaricomycotina</taxon>
        <taxon>Agaricomycetes</taxon>
        <taxon>Agaricomycetidae</taxon>
        <taxon>Agaricales</taxon>
        <taxon>Pleurotineae</taxon>
        <taxon>Stephanosporaceae</taxon>
        <taxon>Cristinia</taxon>
    </lineage>
</organism>
<dbReference type="GO" id="GO:0015293">
    <property type="term" value="F:symporter activity"/>
    <property type="evidence" value="ECO:0007669"/>
    <property type="project" value="TreeGrafter"/>
</dbReference>
<dbReference type="EMBL" id="JAEVFJ010000001">
    <property type="protein sequence ID" value="KAH8107842.1"/>
    <property type="molecule type" value="Genomic_DNA"/>
</dbReference>
<feature type="transmembrane region" description="Helical" evidence="8">
    <location>
        <begin position="338"/>
        <end position="360"/>
    </location>
</feature>
<feature type="transmembrane region" description="Helical" evidence="8">
    <location>
        <begin position="72"/>
        <end position="91"/>
    </location>
</feature>
<dbReference type="Pfam" id="PF07662">
    <property type="entry name" value="Nucleos_tra2_C"/>
    <property type="match status" value="1"/>
</dbReference>
<feature type="transmembrane region" description="Helical" evidence="8">
    <location>
        <begin position="199"/>
        <end position="220"/>
    </location>
</feature>
<feature type="region of interest" description="Disordered" evidence="7">
    <location>
        <begin position="1"/>
        <end position="32"/>
    </location>
</feature>
<dbReference type="InterPro" id="IPR002668">
    <property type="entry name" value="CNT_N_dom"/>
</dbReference>
<proteinExistence type="inferred from homology"/>
<feature type="transmembrane region" description="Helical" evidence="8">
    <location>
        <begin position="177"/>
        <end position="193"/>
    </location>
</feature>
<feature type="transmembrane region" description="Helical" evidence="8">
    <location>
        <begin position="147"/>
        <end position="165"/>
    </location>
</feature>